<dbReference type="CDD" id="cd17535">
    <property type="entry name" value="REC_NarL-like"/>
    <property type="match status" value="1"/>
</dbReference>
<gene>
    <name evidence="8" type="ORF">N802_13885</name>
</gene>
<proteinExistence type="predicted"/>
<sequence length="220" mass="23781">MTTLVIVDDQDLVRDGLRALFEGHADIEVVGEAGDGLKALDLCVRLRPDVVLMDIRLPRLDGIAATRRIVDQGLAGYVVLLTTFELDEYVIDGLRAGASGFLLKDAPRERIVEAVERTAAGETQLAPQVARSLTQQIARQPSLVALPALTNRETELLRLLAQGLSNAEIAAEMLLGIATVKSYASSLFDKLGARDRVQATVLAYESGLIRPGRPSPAERE</sequence>
<dbReference type="Pfam" id="PF00072">
    <property type="entry name" value="Response_reg"/>
    <property type="match status" value="1"/>
</dbReference>
<reference evidence="8 9" key="1">
    <citation type="submission" date="2013-08" db="EMBL/GenBank/DDBJ databases">
        <title>The genome sequence of Knoellia sinensis.</title>
        <authorList>
            <person name="Zhu W."/>
            <person name="Wang G."/>
        </authorList>
    </citation>
    <scope>NUCLEOTIDE SEQUENCE [LARGE SCALE GENOMIC DNA]</scope>
    <source>
        <strain evidence="8 9">KCTC 19936</strain>
    </source>
</reference>
<dbReference type="PROSITE" id="PS00622">
    <property type="entry name" value="HTH_LUXR_1"/>
    <property type="match status" value="1"/>
</dbReference>
<evidence type="ECO:0000256" key="4">
    <source>
        <dbReference type="ARBA" id="ARBA00023163"/>
    </source>
</evidence>
<keyword evidence="3" id="KW-0238">DNA-binding</keyword>
<dbReference type="GO" id="GO:0006355">
    <property type="term" value="P:regulation of DNA-templated transcription"/>
    <property type="evidence" value="ECO:0007669"/>
    <property type="project" value="InterPro"/>
</dbReference>
<accession>A0A0A0JBZ2</accession>
<evidence type="ECO:0000259" key="7">
    <source>
        <dbReference type="PROSITE" id="PS50110"/>
    </source>
</evidence>
<dbReference type="Pfam" id="PF00196">
    <property type="entry name" value="GerE"/>
    <property type="match status" value="1"/>
</dbReference>
<evidence type="ECO:0000313" key="9">
    <source>
        <dbReference type="Proteomes" id="UP000030002"/>
    </source>
</evidence>
<dbReference type="InterPro" id="IPR039420">
    <property type="entry name" value="WalR-like"/>
</dbReference>
<name>A0A0A0JBZ2_9MICO</name>
<keyword evidence="9" id="KW-1185">Reference proteome</keyword>
<dbReference type="CDD" id="cd06170">
    <property type="entry name" value="LuxR_C_like"/>
    <property type="match status" value="1"/>
</dbReference>
<dbReference type="SMART" id="SM00448">
    <property type="entry name" value="REC"/>
    <property type="match status" value="1"/>
</dbReference>
<keyword evidence="1 5" id="KW-0597">Phosphoprotein</keyword>
<dbReference type="GO" id="GO:0000160">
    <property type="term" value="P:phosphorelay signal transduction system"/>
    <property type="evidence" value="ECO:0007669"/>
    <property type="project" value="InterPro"/>
</dbReference>
<evidence type="ECO:0000256" key="1">
    <source>
        <dbReference type="ARBA" id="ARBA00022553"/>
    </source>
</evidence>
<dbReference type="AlphaFoldDB" id="A0A0A0JBZ2"/>
<evidence type="ECO:0000256" key="3">
    <source>
        <dbReference type="ARBA" id="ARBA00023125"/>
    </source>
</evidence>
<dbReference type="GO" id="GO:0003677">
    <property type="term" value="F:DNA binding"/>
    <property type="evidence" value="ECO:0007669"/>
    <property type="project" value="UniProtKB-KW"/>
</dbReference>
<evidence type="ECO:0000256" key="2">
    <source>
        <dbReference type="ARBA" id="ARBA00023015"/>
    </source>
</evidence>
<dbReference type="SUPFAM" id="SSF52172">
    <property type="entry name" value="CheY-like"/>
    <property type="match status" value="1"/>
</dbReference>
<organism evidence="8 9">
    <name type="scientific">Knoellia sinensis KCTC 19936</name>
    <dbReference type="NCBI Taxonomy" id="1385520"/>
    <lineage>
        <taxon>Bacteria</taxon>
        <taxon>Bacillati</taxon>
        <taxon>Actinomycetota</taxon>
        <taxon>Actinomycetes</taxon>
        <taxon>Micrococcales</taxon>
        <taxon>Intrasporangiaceae</taxon>
        <taxon>Knoellia</taxon>
    </lineage>
</organism>
<dbReference type="OrthoDB" id="9808843at2"/>
<dbReference type="Gene3D" id="3.40.50.2300">
    <property type="match status" value="1"/>
</dbReference>
<dbReference type="PANTHER" id="PTHR43214:SF24">
    <property type="entry name" value="TRANSCRIPTIONAL REGULATORY PROTEIN NARL-RELATED"/>
    <property type="match status" value="1"/>
</dbReference>
<dbReference type="PANTHER" id="PTHR43214">
    <property type="entry name" value="TWO-COMPONENT RESPONSE REGULATOR"/>
    <property type="match status" value="1"/>
</dbReference>
<feature type="modified residue" description="4-aspartylphosphate" evidence="5">
    <location>
        <position position="54"/>
    </location>
</feature>
<dbReference type="STRING" id="1385520.N802_13885"/>
<feature type="domain" description="HTH luxR-type" evidence="6">
    <location>
        <begin position="142"/>
        <end position="207"/>
    </location>
</feature>
<dbReference type="EMBL" id="AVPJ01000004">
    <property type="protein sequence ID" value="KGN33136.1"/>
    <property type="molecule type" value="Genomic_DNA"/>
</dbReference>
<dbReference type="RefSeq" id="WP_035913944.1">
    <property type="nucleotide sequence ID" value="NZ_AVPJ01000004.1"/>
</dbReference>
<dbReference type="PROSITE" id="PS50043">
    <property type="entry name" value="HTH_LUXR_2"/>
    <property type="match status" value="1"/>
</dbReference>
<feature type="domain" description="Response regulatory" evidence="7">
    <location>
        <begin position="3"/>
        <end position="119"/>
    </location>
</feature>
<protein>
    <submittedName>
        <fullName evidence="8">LuxR family transcriptional regulator</fullName>
    </submittedName>
</protein>
<keyword evidence="2" id="KW-0805">Transcription regulation</keyword>
<dbReference type="InterPro" id="IPR058245">
    <property type="entry name" value="NreC/VraR/RcsB-like_REC"/>
</dbReference>
<dbReference type="eggNOG" id="COG2197">
    <property type="taxonomic scope" value="Bacteria"/>
</dbReference>
<dbReference type="PRINTS" id="PR00038">
    <property type="entry name" value="HTHLUXR"/>
</dbReference>
<dbReference type="InterPro" id="IPR001789">
    <property type="entry name" value="Sig_transdc_resp-reg_receiver"/>
</dbReference>
<evidence type="ECO:0000313" key="8">
    <source>
        <dbReference type="EMBL" id="KGN33136.1"/>
    </source>
</evidence>
<dbReference type="InterPro" id="IPR000792">
    <property type="entry name" value="Tscrpt_reg_LuxR_C"/>
</dbReference>
<dbReference type="InterPro" id="IPR016032">
    <property type="entry name" value="Sig_transdc_resp-reg_C-effctor"/>
</dbReference>
<evidence type="ECO:0000256" key="5">
    <source>
        <dbReference type="PROSITE-ProRule" id="PRU00169"/>
    </source>
</evidence>
<dbReference type="SUPFAM" id="SSF46894">
    <property type="entry name" value="C-terminal effector domain of the bipartite response regulators"/>
    <property type="match status" value="1"/>
</dbReference>
<comment type="caution">
    <text evidence="8">The sequence shown here is derived from an EMBL/GenBank/DDBJ whole genome shotgun (WGS) entry which is preliminary data.</text>
</comment>
<dbReference type="SMART" id="SM00421">
    <property type="entry name" value="HTH_LUXR"/>
    <property type="match status" value="1"/>
</dbReference>
<dbReference type="Proteomes" id="UP000030002">
    <property type="component" value="Unassembled WGS sequence"/>
</dbReference>
<dbReference type="PROSITE" id="PS50110">
    <property type="entry name" value="RESPONSE_REGULATORY"/>
    <property type="match status" value="1"/>
</dbReference>
<evidence type="ECO:0000259" key="6">
    <source>
        <dbReference type="PROSITE" id="PS50043"/>
    </source>
</evidence>
<dbReference type="InterPro" id="IPR011006">
    <property type="entry name" value="CheY-like_superfamily"/>
</dbReference>
<keyword evidence="4" id="KW-0804">Transcription</keyword>